<gene>
    <name evidence="4" type="primary">Aste57867_4158</name>
    <name evidence="3" type="ORF">As57867_004147</name>
    <name evidence="4" type="ORF">ASTE57867_4158</name>
</gene>
<evidence type="ECO:0000313" key="4">
    <source>
        <dbReference type="EMBL" id="VFT81285.1"/>
    </source>
</evidence>
<feature type="domain" description="STI1/HOP DP" evidence="2">
    <location>
        <begin position="19"/>
        <end position="70"/>
    </location>
</feature>
<dbReference type="EMBL" id="CAADRA010000901">
    <property type="protein sequence ID" value="VFT81285.1"/>
    <property type="molecule type" value="Genomic_DNA"/>
</dbReference>
<dbReference type="Gene3D" id="1.10.260.100">
    <property type="match status" value="2"/>
</dbReference>
<evidence type="ECO:0000313" key="5">
    <source>
        <dbReference type="Proteomes" id="UP000332933"/>
    </source>
</evidence>
<name>A0A485KGC2_9STRA</name>
<evidence type="ECO:0000313" key="3">
    <source>
        <dbReference type="EMBL" id="KAF0713911.1"/>
    </source>
</evidence>
<dbReference type="EMBL" id="VJMH01000901">
    <property type="protein sequence ID" value="KAF0713911.1"/>
    <property type="molecule type" value="Genomic_DNA"/>
</dbReference>
<dbReference type="AlphaFoldDB" id="A0A485KGC2"/>
<dbReference type="Proteomes" id="UP000332933">
    <property type="component" value="Unassembled WGS sequence"/>
</dbReference>
<accession>A0A485KGC2</accession>
<organism evidence="4 5">
    <name type="scientific">Aphanomyces stellatus</name>
    <dbReference type="NCBI Taxonomy" id="120398"/>
    <lineage>
        <taxon>Eukaryota</taxon>
        <taxon>Sar</taxon>
        <taxon>Stramenopiles</taxon>
        <taxon>Oomycota</taxon>
        <taxon>Saprolegniomycetes</taxon>
        <taxon>Saprolegniales</taxon>
        <taxon>Verrucalvaceae</taxon>
        <taxon>Aphanomyces</taxon>
    </lineage>
</organism>
<dbReference type="InterPro" id="IPR041243">
    <property type="entry name" value="STI1/HOP_DP"/>
</dbReference>
<proteinExistence type="predicted"/>
<protein>
    <submittedName>
        <fullName evidence="4">Aste57867_4158 protein</fullName>
    </submittedName>
</protein>
<sequence length="245" mass="27821">MVDELTPQTRDLASHLFGPNVYYKLALNPMTWDFLGDFDFVQKLQVIQHHPERWQQDLEERRMIEVMHVLASTSPPCMDDLTCAFGSKMNSKLASNSRSVGLLADCSFLPKLLQVQQDLSKSPEFMDDARMGTALVALFKASRPKLPTFSSLKDLVSHLRDNNTQLWPLMNNFVLCAEVIASSNHSIFRVINTAKPHEDLVAKLTQQQQEIKCLDEIHRSSKNQVVRAMRHIVHGGGQPIMAIWP</sequence>
<keyword evidence="5" id="KW-1185">Reference proteome</keyword>
<evidence type="ECO:0000259" key="2">
    <source>
        <dbReference type="Pfam" id="PF17830"/>
    </source>
</evidence>
<evidence type="ECO:0000256" key="1">
    <source>
        <dbReference type="ARBA" id="ARBA00022737"/>
    </source>
</evidence>
<keyword evidence="1" id="KW-0677">Repeat</keyword>
<reference evidence="4 5" key="1">
    <citation type="submission" date="2019-03" db="EMBL/GenBank/DDBJ databases">
        <authorList>
            <person name="Gaulin E."/>
            <person name="Dumas B."/>
        </authorList>
    </citation>
    <scope>NUCLEOTIDE SEQUENCE [LARGE SCALE GENOMIC DNA]</scope>
    <source>
        <strain evidence="4">CBS 568.67</strain>
    </source>
</reference>
<dbReference type="Pfam" id="PF17830">
    <property type="entry name" value="STI1-HOP_DP"/>
    <property type="match status" value="1"/>
</dbReference>
<reference evidence="3" key="2">
    <citation type="submission" date="2019-06" db="EMBL/GenBank/DDBJ databases">
        <title>Genomics analysis of Aphanomyces spp. identifies a new class of oomycete effector associated with host adaptation.</title>
        <authorList>
            <person name="Gaulin E."/>
        </authorList>
    </citation>
    <scope>NUCLEOTIDE SEQUENCE</scope>
    <source>
        <strain evidence="3">CBS 578.67</strain>
    </source>
</reference>